<dbReference type="InterPro" id="IPR001293">
    <property type="entry name" value="Znf_TRAF"/>
</dbReference>
<dbReference type="InterPro" id="IPR013083">
    <property type="entry name" value="Znf_RING/FYVE/PHD"/>
</dbReference>
<feature type="domain" description="TRAF-type" evidence="6">
    <location>
        <begin position="156"/>
        <end position="200"/>
    </location>
</feature>
<keyword evidence="3 4" id="KW-0862">Zinc</keyword>
<dbReference type="PROSITE" id="PS50145">
    <property type="entry name" value="ZF_TRAF"/>
    <property type="match status" value="1"/>
</dbReference>
<dbReference type="SUPFAM" id="SSF57850">
    <property type="entry name" value="RING/U-box"/>
    <property type="match status" value="1"/>
</dbReference>
<feature type="coiled-coil region" evidence="5">
    <location>
        <begin position="226"/>
        <end position="260"/>
    </location>
</feature>
<dbReference type="EMBL" id="CAJVQA010001547">
    <property type="protein sequence ID" value="CAG8518393.1"/>
    <property type="molecule type" value="Genomic_DNA"/>
</dbReference>
<reference evidence="7" key="1">
    <citation type="submission" date="2021-06" db="EMBL/GenBank/DDBJ databases">
        <authorList>
            <person name="Kallberg Y."/>
            <person name="Tangrot J."/>
            <person name="Rosling A."/>
        </authorList>
    </citation>
    <scope>NUCLEOTIDE SEQUENCE</scope>
    <source>
        <strain evidence="7">FL966</strain>
    </source>
</reference>
<keyword evidence="1 4" id="KW-0479">Metal-binding</keyword>
<feature type="zinc finger region" description="TRAF-type" evidence="4">
    <location>
        <begin position="156"/>
        <end position="200"/>
    </location>
</feature>
<protein>
    <submittedName>
        <fullName evidence="7">2890_t:CDS:1</fullName>
    </submittedName>
</protein>
<dbReference type="SUPFAM" id="SSF49599">
    <property type="entry name" value="TRAF domain-like"/>
    <property type="match status" value="2"/>
</dbReference>
<comment type="caution">
    <text evidence="7">The sequence shown here is derived from an EMBL/GenBank/DDBJ whole genome shotgun (WGS) entry which is preliminary data.</text>
</comment>
<keyword evidence="2 4" id="KW-0863">Zinc-finger</keyword>
<evidence type="ECO:0000259" key="6">
    <source>
        <dbReference type="PROSITE" id="PS50145"/>
    </source>
</evidence>
<dbReference type="Pfam" id="PF02176">
    <property type="entry name" value="zf-TRAF"/>
    <property type="match status" value="1"/>
</dbReference>
<accession>A0A9N9A5J5</accession>
<dbReference type="PANTHER" id="PTHR10131">
    <property type="entry name" value="TNF RECEPTOR ASSOCIATED FACTOR"/>
    <property type="match status" value="1"/>
</dbReference>
<dbReference type="GO" id="GO:0008270">
    <property type="term" value="F:zinc ion binding"/>
    <property type="evidence" value="ECO:0007669"/>
    <property type="project" value="UniProtKB-KW"/>
</dbReference>
<dbReference type="OrthoDB" id="1630758at2759"/>
<dbReference type="Proteomes" id="UP000789759">
    <property type="component" value="Unassembled WGS sequence"/>
</dbReference>
<evidence type="ECO:0000256" key="4">
    <source>
        <dbReference type="PROSITE-ProRule" id="PRU00207"/>
    </source>
</evidence>
<proteinExistence type="predicted"/>
<dbReference type="Gene3D" id="3.30.40.10">
    <property type="entry name" value="Zinc/RING finger domain, C3HC4 (zinc finger)"/>
    <property type="match status" value="3"/>
</dbReference>
<keyword evidence="8" id="KW-1185">Reference proteome</keyword>
<evidence type="ECO:0000313" key="8">
    <source>
        <dbReference type="Proteomes" id="UP000789759"/>
    </source>
</evidence>
<organism evidence="7 8">
    <name type="scientific">Cetraspora pellucida</name>
    <dbReference type="NCBI Taxonomy" id="1433469"/>
    <lineage>
        <taxon>Eukaryota</taxon>
        <taxon>Fungi</taxon>
        <taxon>Fungi incertae sedis</taxon>
        <taxon>Mucoromycota</taxon>
        <taxon>Glomeromycotina</taxon>
        <taxon>Glomeromycetes</taxon>
        <taxon>Diversisporales</taxon>
        <taxon>Gigasporaceae</taxon>
        <taxon>Cetraspora</taxon>
    </lineage>
</organism>
<evidence type="ECO:0000256" key="5">
    <source>
        <dbReference type="SAM" id="Coils"/>
    </source>
</evidence>
<evidence type="ECO:0000313" key="7">
    <source>
        <dbReference type="EMBL" id="CAG8518393.1"/>
    </source>
</evidence>
<dbReference type="AlphaFoldDB" id="A0A9N9A5J5"/>
<feature type="coiled-coil region" evidence="5">
    <location>
        <begin position="296"/>
        <end position="323"/>
    </location>
</feature>
<evidence type="ECO:0000256" key="2">
    <source>
        <dbReference type="ARBA" id="ARBA00022771"/>
    </source>
</evidence>
<dbReference type="PANTHER" id="PTHR10131:SF94">
    <property type="entry name" value="TNF RECEPTOR-ASSOCIATED FACTOR 4"/>
    <property type="match status" value="1"/>
</dbReference>
<evidence type="ECO:0000256" key="3">
    <source>
        <dbReference type="ARBA" id="ARBA00022833"/>
    </source>
</evidence>
<keyword evidence="5" id="KW-0175">Coiled coil</keyword>
<name>A0A9N9A5J5_9GLOM</name>
<gene>
    <name evidence="7" type="ORF">CPELLU_LOCUS3261</name>
</gene>
<sequence>MESLDLRSLSYVEAINSNLICCICQAPFVDPVVIESCGSCINQAITSRPTCPVDRSRLSDVCDLKPASKIVSNMVNELLVYCSNKDVGCNYQGQRQLLSCHLKEGCMFTIVECCNEECQESVLKKDLSKHMEKCRAEVINRERCKCKVQLSTLEGHCDSCPLKYIECPHCHTTLVQSANDMHLEECSERPSTCIHAEYGCSWTGLQRDLLKVHIPSCSYEPLKDFFAIYKQRNEILEQDNKQLRTTVQELSKMVKSLQNQLSSISDWLASIFPSHFLNPENTVMASEGPPSLLTTHELLLSENERFKNDIETLNVNLTELELRQNVALMTESLRTQEEIQNLKNICHSLRMQMHYLLIERRGDEPSVRNVVNTTSVARSSLTGTLVSGISGTNGGTLSKSDVLRTTIRPSGSNIPSNVQPLRKFGSFDPGNIDNLLFISSMSLKIFYNLLFIDD</sequence>
<evidence type="ECO:0000256" key="1">
    <source>
        <dbReference type="ARBA" id="ARBA00022723"/>
    </source>
</evidence>